<dbReference type="AlphaFoldDB" id="A0A9N9BG52"/>
<comment type="caution">
    <text evidence="1">The sequence shown here is derived from an EMBL/GenBank/DDBJ whole genome shotgun (WGS) entry which is preliminary data.</text>
</comment>
<reference evidence="1" key="1">
    <citation type="submission" date="2021-06" db="EMBL/GenBank/DDBJ databases">
        <authorList>
            <person name="Kallberg Y."/>
            <person name="Tangrot J."/>
            <person name="Rosling A."/>
        </authorList>
    </citation>
    <scope>NUCLEOTIDE SEQUENCE</scope>
    <source>
        <strain evidence="1">MT106</strain>
    </source>
</reference>
<dbReference type="EMBL" id="CAJVPL010001326">
    <property type="protein sequence ID" value="CAG8565066.1"/>
    <property type="molecule type" value="Genomic_DNA"/>
</dbReference>
<protein>
    <submittedName>
        <fullName evidence="1">8781_t:CDS:1</fullName>
    </submittedName>
</protein>
<dbReference type="Gene3D" id="3.80.10.10">
    <property type="entry name" value="Ribonuclease Inhibitor"/>
    <property type="match status" value="1"/>
</dbReference>
<evidence type="ECO:0000313" key="1">
    <source>
        <dbReference type="EMBL" id="CAG8565066.1"/>
    </source>
</evidence>
<gene>
    <name evidence="1" type="ORF">AGERDE_LOCUS7346</name>
</gene>
<accession>A0A9N9BG52</accession>
<organism evidence="1 2">
    <name type="scientific">Ambispora gerdemannii</name>
    <dbReference type="NCBI Taxonomy" id="144530"/>
    <lineage>
        <taxon>Eukaryota</taxon>
        <taxon>Fungi</taxon>
        <taxon>Fungi incertae sedis</taxon>
        <taxon>Mucoromycota</taxon>
        <taxon>Glomeromycotina</taxon>
        <taxon>Glomeromycetes</taxon>
        <taxon>Archaeosporales</taxon>
        <taxon>Ambisporaceae</taxon>
        <taxon>Ambispora</taxon>
    </lineage>
</organism>
<keyword evidence="2" id="KW-1185">Reference proteome</keyword>
<evidence type="ECO:0000313" key="2">
    <source>
        <dbReference type="Proteomes" id="UP000789831"/>
    </source>
</evidence>
<proteinExistence type="predicted"/>
<dbReference type="SUPFAM" id="SSF52058">
    <property type="entry name" value="L domain-like"/>
    <property type="match status" value="1"/>
</dbReference>
<dbReference type="InterPro" id="IPR032675">
    <property type="entry name" value="LRR_dom_sf"/>
</dbReference>
<dbReference type="OrthoDB" id="2373850at2759"/>
<sequence>MQLDNQLFTFIRSDDGTRLKRAKIKNLEAFKFLQKYAGDYAFDIAYPQGESFDDSEPAIAAVIASNPEANYPKDQRKDLKELKIQDNSLGGELDLNAGYNSLTDLDFLNNLDPNKLKGLKIHQNNIQEQDLSCFSRFTNLTDLAIGNCYNYGGVEAIDKGNYNNFFGSLQPLQNLSRLENLAIWNSNIDSGLEHLPENLKTIHCSNEGPAN</sequence>
<dbReference type="Proteomes" id="UP000789831">
    <property type="component" value="Unassembled WGS sequence"/>
</dbReference>
<name>A0A9N9BG52_9GLOM</name>